<evidence type="ECO:0000313" key="3">
    <source>
        <dbReference type="Proteomes" id="UP000247150"/>
    </source>
</evidence>
<protein>
    <recommendedName>
        <fullName evidence="1">YpoC-like domain-containing protein</fullName>
    </recommendedName>
</protein>
<dbReference type="InterPro" id="IPR048427">
    <property type="entry name" value="YpoC"/>
</dbReference>
<name>A0A2V3A0T3_9BACI</name>
<dbReference type="RefSeq" id="WP_110064195.1">
    <property type="nucleotide sequence ID" value="NZ_QGTW01000003.1"/>
</dbReference>
<comment type="caution">
    <text evidence="2">The sequence shown here is derived from an EMBL/GenBank/DDBJ whole genome shotgun (WGS) entry which is preliminary data.</text>
</comment>
<evidence type="ECO:0000313" key="2">
    <source>
        <dbReference type="EMBL" id="PWW30321.1"/>
    </source>
</evidence>
<dbReference type="AlphaFoldDB" id="A0A2V3A0T3"/>
<dbReference type="Pfam" id="PF21747">
    <property type="entry name" value="YpoC"/>
    <property type="match status" value="1"/>
</dbReference>
<feature type="domain" description="YpoC-like" evidence="1">
    <location>
        <begin position="62"/>
        <end position="167"/>
    </location>
</feature>
<proteinExistence type="predicted"/>
<organism evidence="2 3">
    <name type="scientific">Cytobacillus oceanisediminis</name>
    <dbReference type="NCBI Taxonomy" id="665099"/>
    <lineage>
        <taxon>Bacteria</taxon>
        <taxon>Bacillati</taxon>
        <taxon>Bacillota</taxon>
        <taxon>Bacilli</taxon>
        <taxon>Bacillales</taxon>
        <taxon>Bacillaceae</taxon>
        <taxon>Cytobacillus</taxon>
    </lineage>
</organism>
<evidence type="ECO:0000259" key="1">
    <source>
        <dbReference type="Pfam" id="PF21747"/>
    </source>
</evidence>
<dbReference type="OrthoDB" id="2360594at2"/>
<dbReference type="Proteomes" id="UP000247150">
    <property type="component" value="Unassembled WGS sequence"/>
</dbReference>
<dbReference type="EMBL" id="QGTW01000003">
    <property type="protein sequence ID" value="PWW30321.1"/>
    <property type="molecule type" value="Genomic_DNA"/>
</dbReference>
<accession>A0A2V3A0T3</accession>
<gene>
    <name evidence="2" type="ORF">DFO73_103205</name>
</gene>
<reference evidence="2 3" key="1">
    <citation type="submission" date="2018-05" db="EMBL/GenBank/DDBJ databases">
        <title>Freshwater and sediment microbial communities from various areas in North America, analyzing microbe dynamics in response to fracking.</title>
        <authorList>
            <person name="Lamendella R."/>
        </authorList>
    </citation>
    <scope>NUCLEOTIDE SEQUENCE [LARGE SCALE GENOMIC DNA]</scope>
    <source>
        <strain evidence="2 3">15_TX</strain>
    </source>
</reference>
<sequence>MNSQLIIPLSAKLCHPIFNKPEDGITADESMLKTQYIHPLFLYEAAYYAGMEALKPWEKKEKCIRVLLEEWKEHKRLLDEHFGNRNQKAAEDPMKTAIGLFLQLLFWTNGKPVDFQEELGDLKIKPVNLKERLNFILKSPALYHAYIQLSVLVAEMEKHYIKHITLENIKKKAPEKK</sequence>